<dbReference type="Pfam" id="PF20231">
    <property type="entry name" value="DUF6589"/>
    <property type="match status" value="1"/>
</dbReference>
<dbReference type="Proteomes" id="UP000521943">
    <property type="component" value="Unassembled WGS sequence"/>
</dbReference>
<feature type="non-terminal residue" evidence="2">
    <location>
        <position position="133"/>
    </location>
</feature>
<proteinExistence type="predicted"/>
<feature type="non-terminal residue" evidence="2">
    <location>
        <position position="1"/>
    </location>
</feature>
<accession>A0A8H6I556</accession>
<protein>
    <recommendedName>
        <fullName evidence="1">DUF6589 domain-containing protein</fullName>
    </recommendedName>
</protein>
<sequence length="133" mass="15326">RVRHLTRQCQRPPRTLDGNFNIEHLINYLKALFSAQGVYGHWECCRNLSASVNNLMLLKWQMTKSLNLSYQGSRHSTNEGNRKEVVLRMAQKAKELKLHEQIPGREAVLRPDLRALGLQCTEQSGLANFNKKI</sequence>
<evidence type="ECO:0000313" key="2">
    <source>
        <dbReference type="EMBL" id="KAF6759085.1"/>
    </source>
</evidence>
<comment type="caution">
    <text evidence="2">The sequence shown here is derived from an EMBL/GenBank/DDBJ whole genome shotgun (WGS) entry which is preliminary data.</text>
</comment>
<feature type="domain" description="DUF6589" evidence="1">
    <location>
        <begin position="18"/>
        <end position="75"/>
    </location>
</feature>
<name>A0A8H6I556_9AGAR</name>
<keyword evidence="3" id="KW-1185">Reference proteome</keyword>
<dbReference type="AlphaFoldDB" id="A0A8H6I556"/>
<gene>
    <name evidence="2" type="ORF">DFP72DRAFT_754420</name>
</gene>
<organism evidence="2 3">
    <name type="scientific">Ephemerocybe angulata</name>
    <dbReference type="NCBI Taxonomy" id="980116"/>
    <lineage>
        <taxon>Eukaryota</taxon>
        <taxon>Fungi</taxon>
        <taxon>Dikarya</taxon>
        <taxon>Basidiomycota</taxon>
        <taxon>Agaricomycotina</taxon>
        <taxon>Agaricomycetes</taxon>
        <taxon>Agaricomycetidae</taxon>
        <taxon>Agaricales</taxon>
        <taxon>Agaricineae</taxon>
        <taxon>Psathyrellaceae</taxon>
        <taxon>Ephemerocybe</taxon>
    </lineage>
</organism>
<dbReference type="InterPro" id="IPR046496">
    <property type="entry name" value="DUF6589"/>
</dbReference>
<evidence type="ECO:0000259" key="1">
    <source>
        <dbReference type="Pfam" id="PF20231"/>
    </source>
</evidence>
<evidence type="ECO:0000313" key="3">
    <source>
        <dbReference type="Proteomes" id="UP000521943"/>
    </source>
</evidence>
<reference evidence="2 3" key="1">
    <citation type="submission" date="2020-07" db="EMBL/GenBank/DDBJ databases">
        <title>Comparative genomics of pyrophilous fungi reveals a link between fire events and developmental genes.</title>
        <authorList>
            <consortium name="DOE Joint Genome Institute"/>
            <person name="Steindorff A.S."/>
            <person name="Carver A."/>
            <person name="Calhoun S."/>
            <person name="Stillman K."/>
            <person name="Liu H."/>
            <person name="Lipzen A."/>
            <person name="Pangilinan J."/>
            <person name="Labutti K."/>
            <person name="Bruns T.D."/>
            <person name="Grigoriev I.V."/>
        </authorList>
    </citation>
    <scope>NUCLEOTIDE SEQUENCE [LARGE SCALE GENOMIC DNA]</scope>
    <source>
        <strain evidence="2 3">CBS 144469</strain>
    </source>
</reference>
<dbReference type="EMBL" id="JACGCI010000016">
    <property type="protein sequence ID" value="KAF6759085.1"/>
    <property type="molecule type" value="Genomic_DNA"/>
</dbReference>